<reference evidence="4" key="1">
    <citation type="submission" date="2021-02" db="EMBL/GenBank/DDBJ databases">
        <authorList>
            <person name="Nowell W R."/>
        </authorList>
    </citation>
    <scope>NUCLEOTIDE SEQUENCE</scope>
</reference>
<dbReference type="InterPro" id="IPR003609">
    <property type="entry name" value="Pan_app"/>
</dbReference>
<dbReference type="AlphaFoldDB" id="A0A815QZV8"/>
<organism evidence="4 6">
    <name type="scientific">Adineta ricciae</name>
    <name type="common">Rotifer</name>
    <dbReference type="NCBI Taxonomy" id="249248"/>
    <lineage>
        <taxon>Eukaryota</taxon>
        <taxon>Metazoa</taxon>
        <taxon>Spiralia</taxon>
        <taxon>Gnathifera</taxon>
        <taxon>Rotifera</taxon>
        <taxon>Eurotatoria</taxon>
        <taxon>Bdelloidea</taxon>
        <taxon>Adinetida</taxon>
        <taxon>Adinetidae</taxon>
        <taxon>Adineta</taxon>
    </lineage>
</organism>
<dbReference type="EMBL" id="CAJNOR010003071">
    <property type="protein sequence ID" value="CAF1374070.1"/>
    <property type="molecule type" value="Genomic_DNA"/>
</dbReference>
<protein>
    <recommendedName>
        <fullName evidence="2">Apple domain-containing protein</fullName>
    </recommendedName>
</protein>
<feature type="chain" id="PRO_5035607391" description="Apple domain-containing protein" evidence="1">
    <location>
        <begin position="19"/>
        <end position="295"/>
    </location>
</feature>
<keyword evidence="1" id="KW-0732">Signal</keyword>
<evidence type="ECO:0000313" key="4">
    <source>
        <dbReference type="EMBL" id="CAF1469990.1"/>
    </source>
</evidence>
<evidence type="ECO:0000259" key="2">
    <source>
        <dbReference type="Pfam" id="PF00024"/>
    </source>
</evidence>
<comment type="caution">
    <text evidence="4">The sequence shown here is derived from an EMBL/GenBank/DDBJ whole genome shotgun (WGS) entry which is preliminary data.</text>
</comment>
<evidence type="ECO:0000313" key="3">
    <source>
        <dbReference type="EMBL" id="CAF1374070.1"/>
    </source>
</evidence>
<dbReference type="EMBL" id="CAJNOJ010000503">
    <property type="protein sequence ID" value="CAF1469990.1"/>
    <property type="molecule type" value="Genomic_DNA"/>
</dbReference>
<sequence>MKSILLLSLSIVINQSLAKNSHTIVLSIFYNARYLCVDPQCSPFTTVVTPSLRSCQSACLINTDCRTAIFDQSNHQCDLFIDIVRQYGQMITNENVVTMTAIDNRQLSAISERNWIMNGDAETGPCASDSSVVSPTDWNHNGTVTQVYYNNPSSSQLTTDPGPSDRGNCHFYGQISSTTTMWQKRNFTSYFYSLIDNLTVRFNFSAWIGGYSYQDDYAQVFLMFFNQSNQMIGNITVIGPVRASDRGDITSLLFRQANGSVPSGTRSFETFVQFIRTSGTYHNGAIDNIVLILYK</sequence>
<feature type="domain" description="Apple" evidence="2">
    <location>
        <begin position="46"/>
        <end position="86"/>
    </location>
</feature>
<keyword evidence="5" id="KW-1185">Reference proteome</keyword>
<dbReference type="Pfam" id="PF00024">
    <property type="entry name" value="PAN_1"/>
    <property type="match status" value="1"/>
</dbReference>
<gene>
    <name evidence="4" type="ORF">EDS130_LOCUS40727</name>
    <name evidence="3" type="ORF">XAT740_LOCUS32701</name>
</gene>
<evidence type="ECO:0000313" key="5">
    <source>
        <dbReference type="Proteomes" id="UP000663828"/>
    </source>
</evidence>
<name>A0A815QZV8_ADIRI</name>
<dbReference type="Proteomes" id="UP000663852">
    <property type="component" value="Unassembled WGS sequence"/>
</dbReference>
<evidence type="ECO:0000256" key="1">
    <source>
        <dbReference type="SAM" id="SignalP"/>
    </source>
</evidence>
<dbReference type="Proteomes" id="UP000663828">
    <property type="component" value="Unassembled WGS sequence"/>
</dbReference>
<evidence type="ECO:0000313" key="6">
    <source>
        <dbReference type="Proteomes" id="UP000663852"/>
    </source>
</evidence>
<proteinExistence type="predicted"/>
<feature type="signal peptide" evidence="1">
    <location>
        <begin position="1"/>
        <end position="18"/>
    </location>
</feature>
<accession>A0A815QZV8</accession>